<gene>
    <name evidence="1" type="ORF">OEV98_08820</name>
</gene>
<accession>A0AAE3LNA8</accession>
<evidence type="ECO:0000313" key="1">
    <source>
        <dbReference type="EMBL" id="MCU9613662.1"/>
    </source>
</evidence>
<comment type="caution">
    <text evidence="1">The sequence shown here is derived from an EMBL/GenBank/DDBJ whole genome shotgun (WGS) entry which is preliminary data.</text>
</comment>
<keyword evidence="2" id="KW-1185">Reference proteome</keyword>
<protein>
    <submittedName>
        <fullName evidence="1">Uncharacterized protein</fullName>
    </submittedName>
</protein>
<evidence type="ECO:0000313" key="2">
    <source>
        <dbReference type="Proteomes" id="UP001209318"/>
    </source>
</evidence>
<proteinExistence type="predicted"/>
<sequence>MVMYYCENCCTIHQEPLVCCVCGEKVIQPIVINVQYQKTDHVDGYA</sequence>
<reference evidence="1" key="1">
    <citation type="submission" date="2022-10" db="EMBL/GenBank/DDBJ databases">
        <title>Description of Fervidibacillus gen. nov. in the family Fervidibacillaceae fam. nov. with two species, Fervidibacillus albus sp. nov., and Fervidibacillus halotolerans sp. nov., isolated from tidal flat sediments.</title>
        <authorList>
            <person name="Kwon K.K."/>
            <person name="Yang S.-H."/>
        </authorList>
    </citation>
    <scope>NUCLEOTIDE SEQUENCE</scope>
    <source>
        <strain evidence="1">JCM 19140</strain>
    </source>
</reference>
<dbReference type="Proteomes" id="UP001209318">
    <property type="component" value="Unassembled WGS sequence"/>
</dbReference>
<dbReference type="RefSeq" id="WP_263072901.1">
    <property type="nucleotide sequence ID" value="NZ_JAOUSF010000003.1"/>
</dbReference>
<dbReference type="EMBL" id="JAOUSF010000003">
    <property type="protein sequence ID" value="MCU9613662.1"/>
    <property type="molecule type" value="Genomic_DNA"/>
</dbReference>
<dbReference type="AlphaFoldDB" id="A0AAE3LNA8"/>
<name>A0AAE3LNA8_9BACI</name>
<organism evidence="1 2">
    <name type="scientific">Perspicuibacillus lycopersici</name>
    <dbReference type="NCBI Taxonomy" id="1325689"/>
    <lineage>
        <taxon>Bacteria</taxon>
        <taxon>Bacillati</taxon>
        <taxon>Bacillota</taxon>
        <taxon>Bacilli</taxon>
        <taxon>Bacillales</taxon>
        <taxon>Bacillaceae</taxon>
        <taxon>Perspicuibacillus</taxon>
    </lineage>
</organism>